<reference evidence="4 5" key="1">
    <citation type="submission" date="2015-04" db="EMBL/GenBank/DDBJ databases">
        <title>The draft genome sequence of Fusarium langsethiae, a T-2/HT-2 mycotoxin producer.</title>
        <authorList>
            <person name="Lysoe E."/>
            <person name="Divon H.H."/>
            <person name="Terzi V."/>
            <person name="Orru L."/>
            <person name="Lamontanara A."/>
            <person name="Kolseth A.-K."/>
            <person name="Frandsen R.J."/>
            <person name="Nielsen K."/>
            <person name="Thrane U."/>
        </authorList>
    </citation>
    <scope>NUCLEOTIDE SEQUENCE [LARGE SCALE GENOMIC DNA]</scope>
    <source>
        <strain evidence="4 5">Fl201059</strain>
    </source>
</reference>
<evidence type="ECO:0000256" key="1">
    <source>
        <dbReference type="ARBA" id="ARBA00008061"/>
    </source>
</evidence>
<dbReference type="PANTHER" id="PTHR10357">
    <property type="entry name" value="ALPHA-AMYLASE FAMILY MEMBER"/>
    <property type="match status" value="1"/>
</dbReference>
<dbReference type="GO" id="GO:0000025">
    <property type="term" value="P:maltose catabolic process"/>
    <property type="evidence" value="ECO:0007669"/>
    <property type="project" value="TreeGrafter"/>
</dbReference>
<keyword evidence="5" id="KW-1185">Reference proteome</keyword>
<name>A0A0N0DDQ5_FUSLA</name>
<dbReference type="InterPro" id="IPR045857">
    <property type="entry name" value="O16G_dom_2"/>
</dbReference>
<dbReference type="Gene3D" id="3.90.400.10">
    <property type="entry name" value="Oligo-1,6-glucosidase, Domain 2"/>
    <property type="match status" value="1"/>
</dbReference>
<gene>
    <name evidence="4" type="ORF">FLAG1_07106</name>
</gene>
<dbReference type="GO" id="GO:0004574">
    <property type="term" value="F:oligo-1,6-glucosidase activity"/>
    <property type="evidence" value="ECO:0007669"/>
    <property type="project" value="TreeGrafter"/>
</dbReference>
<dbReference type="SMART" id="SM00642">
    <property type="entry name" value="Aamy"/>
    <property type="match status" value="1"/>
</dbReference>
<dbReference type="GO" id="GO:0005987">
    <property type="term" value="P:sucrose catabolic process"/>
    <property type="evidence" value="ECO:0007669"/>
    <property type="project" value="TreeGrafter"/>
</dbReference>
<sequence>MATTQIFNNSGERKWWQSAIVTSANEVGNINGIITKLDYLNELGADILWLSPIYQSPKEDMGYDTQNYRDIYGTIDDVHRLINELKMRDMKLVMDLVVNHTSNQHPWFVDSTSSKISSLREWYIWRKPKYDAEGNRQPPNNWCSIFDEMESAWTYDPNTDEYYLSLFSPFQADLNWETPFAREEVHDILHFWLDKGVSGFRMDVINLIPKDHGFPDAEIRHPDRKYQPTEKYFANGTRLVDYLQKMKLAVVNQDAFHHADQSSWHFVSVPGRGAWHAQLGAGGVQGY</sequence>
<comment type="caution">
    <text evidence="4">The sequence shown here is derived from an EMBL/GenBank/DDBJ whole genome shotgun (WGS) entry which is preliminary data.</text>
</comment>
<protein>
    <submittedName>
        <fullName evidence="4">Glycoside hydrolase family 13 protein</fullName>
    </submittedName>
</protein>
<dbReference type="InterPro" id="IPR017853">
    <property type="entry name" value="GH"/>
</dbReference>
<feature type="domain" description="Glycosyl hydrolase family 13 catalytic" evidence="3">
    <location>
        <begin position="1"/>
        <end position="287"/>
    </location>
</feature>
<comment type="similarity">
    <text evidence="1">Belongs to the glycosyl hydrolase 13 family.</text>
</comment>
<dbReference type="Gene3D" id="3.20.20.80">
    <property type="entry name" value="Glycosidases"/>
    <property type="match status" value="1"/>
</dbReference>
<dbReference type="GO" id="GO:0004575">
    <property type="term" value="F:sucrose alpha-glucosidase activity"/>
    <property type="evidence" value="ECO:0007669"/>
    <property type="project" value="TreeGrafter"/>
</dbReference>
<dbReference type="PANTHER" id="PTHR10357:SF232">
    <property type="entry name" value="GLYCOSYL HYDROLASE FAMILY 13 CATALYTIC DOMAIN-CONTAINING PROTEIN"/>
    <property type="match status" value="1"/>
</dbReference>
<dbReference type="SUPFAM" id="SSF51445">
    <property type="entry name" value="(Trans)glycosidases"/>
    <property type="match status" value="1"/>
</dbReference>
<dbReference type="AlphaFoldDB" id="A0A0N0DDQ5"/>
<evidence type="ECO:0000313" key="5">
    <source>
        <dbReference type="Proteomes" id="UP000037904"/>
    </source>
</evidence>
<dbReference type="OrthoDB" id="1740265at2759"/>
<accession>A0A0N0DDQ5</accession>
<organism evidence="4 5">
    <name type="scientific">Fusarium langsethiae</name>
    <dbReference type="NCBI Taxonomy" id="179993"/>
    <lineage>
        <taxon>Eukaryota</taxon>
        <taxon>Fungi</taxon>
        <taxon>Dikarya</taxon>
        <taxon>Ascomycota</taxon>
        <taxon>Pezizomycotina</taxon>
        <taxon>Sordariomycetes</taxon>
        <taxon>Hypocreomycetidae</taxon>
        <taxon>Hypocreales</taxon>
        <taxon>Nectriaceae</taxon>
        <taxon>Fusarium</taxon>
    </lineage>
</organism>
<evidence type="ECO:0000256" key="2">
    <source>
        <dbReference type="ARBA" id="ARBA00026248"/>
    </source>
</evidence>
<dbReference type="EMBL" id="JXCE01000156">
    <property type="protein sequence ID" value="KPA40034.1"/>
    <property type="molecule type" value="Genomic_DNA"/>
</dbReference>
<evidence type="ECO:0000259" key="3">
    <source>
        <dbReference type="SMART" id="SM00642"/>
    </source>
</evidence>
<dbReference type="Proteomes" id="UP000037904">
    <property type="component" value="Unassembled WGS sequence"/>
</dbReference>
<evidence type="ECO:0000313" key="4">
    <source>
        <dbReference type="EMBL" id="KPA40034.1"/>
    </source>
</evidence>
<dbReference type="Pfam" id="PF00128">
    <property type="entry name" value="Alpha-amylase"/>
    <property type="match status" value="1"/>
</dbReference>
<dbReference type="GO" id="GO:0033934">
    <property type="term" value="F:glucan 1,4-alpha-maltotriohydrolase activity"/>
    <property type="evidence" value="ECO:0007669"/>
    <property type="project" value="TreeGrafter"/>
</dbReference>
<keyword evidence="4" id="KW-0378">Hydrolase</keyword>
<dbReference type="GO" id="GO:0004556">
    <property type="term" value="F:alpha-amylase activity"/>
    <property type="evidence" value="ECO:0007669"/>
    <property type="project" value="TreeGrafter"/>
</dbReference>
<dbReference type="InterPro" id="IPR006047">
    <property type="entry name" value="GH13_cat_dom"/>
</dbReference>
<proteinExistence type="inferred from homology"/>
<keyword evidence="2" id="KW-0462">Maltose metabolism</keyword>